<sequence length="109" mass="12389">MKSFWNWILDQKMSTTRKWQSAMLRTDGYHPGGTGQMKLIGGSDDELERKQRQNSSAAQTIRGNHKISFSLQNFDNVGESKSIDFDEFFDESSNAIESALVSLLVCQHK</sequence>
<dbReference type="WBParaSite" id="TCLT_0000686201-mRNA-1">
    <property type="protein sequence ID" value="TCLT_0000686201-mRNA-1"/>
    <property type="gene ID" value="TCLT_0000686201"/>
</dbReference>
<keyword evidence="2" id="KW-1185">Reference proteome</keyword>
<evidence type="ECO:0000313" key="3">
    <source>
        <dbReference type="WBParaSite" id="TCLT_0000686201-mRNA-1"/>
    </source>
</evidence>
<reference evidence="3" key="1">
    <citation type="submission" date="2017-02" db="UniProtKB">
        <authorList>
            <consortium name="WormBaseParasite"/>
        </authorList>
    </citation>
    <scope>IDENTIFICATION</scope>
</reference>
<accession>A0A0N5D1X1</accession>
<dbReference type="EMBL" id="UYYF01004451">
    <property type="protein sequence ID" value="VDN04250.1"/>
    <property type="molecule type" value="Genomic_DNA"/>
</dbReference>
<reference evidence="1 2" key="2">
    <citation type="submission" date="2018-11" db="EMBL/GenBank/DDBJ databases">
        <authorList>
            <consortium name="Pathogen Informatics"/>
        </authorList>
    </citation>
    <scope>NUCLEOTIDE SEQUENCE [LARGE SCALE GENOMIC DNA]</scope>
</reference>
<dbReference type="Proteomes" id="UP000276776">
    <property type="component" value="Unassembled WGS sequence"/>
</dbReference>
<evidence type="ECO:0000313" key="2">
    <source>
        <dbReference type="Proteomes" id="UP000276776"/>
    </source>
</evidence>
<dbReference type="AlphaFoldDB" id="A0A0N5D1X1"/>
<protein>
    <submittedName>
        <fullName evidence="3">Ovule protein</fullName>
    </submittedName>
</protein>
<dbReference type="OrthoDB" id="5823955at2759"/>
<organism evidence="3">
    <name type="scientific">Thelazia callipaeda</name>
    <name type="common">Oriental eyeworm</name>
    <name type="synonym">Parasitic nematode</name>
    <dbReference type="NCBI Taxonomy" id="103827"/>
    <lineage>
        <taxon>Eukaryota</taxon>
        <taxon>Metazoa</taxon>
        <taxon>Ecdysozoa</taxon>
        <taxon>Nematoda</taxon>
        <taxon>Chromadorea</taxon>
        <taxon>Rhabditida</taxon>
        <taxon>Spirurina</taxon>
        <taxon>Spiruromorpha</taxon>
        <taxon>Thelazioidea</taxon>
        <taxon>Thelaziidae</taxon>
        <taxon>Thelazia</taxon>
    </lineage>
</organism>
<evidence type="ECO:0000313" key="1">
    <source>
        <dbReference type="EMBL" id="VDN04250.1"/>
    </source>
</evidence>
<proteinExistence type="predicted"/>
<gene>
    <name evidence="1" type="ORF">TCLT_LOCUS6851</name>
</gene>
<dbReference type="OMA" id="IRKWQSV"/>
<name>A0A0N5D1X1_THECL</name>